<keyword evidence="3" id="KW-1185">Reference proteome</keyword>
<keyword evidence="1" id="KW-1133">Transmembrane helix</keyword>
<dbReference type="EMBL" id="OX465081">
    <property type="protein sequence ID" value="CAI9283762.1"/>
    <property type="molecule type" value="Genomic_DNA"/>
</dbReference>
<accession>A0AA35Z1K2</accession>
<sequence length="171" mass="19212">MKQKNHHHHCCTLPCSYNQTIISLRNPSAGEEGSSLQTLAHPFIRFYIIVEEGFSDGARSIRSLFDLCLSLCLFFFLLILLSRMLKFFFTGNGGLGTSVGGGGAVCASNAGTFVPVARSQQGGGVRKHAHQWRLHYCSRRYLLRRPHHLPNRHRRSRLRRLGCVAGHLDII</sequence>
<feature type="transmembrane region" description="Helical" evidence="1">
    <location>
        <begin position="61"/>
        <end position="81"/>
    </location>
</feature>
<organism evidence="2 3">
    <name type="scientific">Lactuca saligna</name>
    <name type="common">Willowleaf lettuce</name>
    <dbReference type="NCBI Taxonomy" id="75948"/>
    <lineage>
        <taxon>Eukaryota</taxon>
        <taxon>Viridiplantae</taxon>
        <taxon>Streptophyta</taxon>
        <taxon>Embryophyta</taxon>
        <taxon>Tracheophyta</taxon>
        <taxon>Spermatophyta</taxon>
        <taxon>Magnoliopsida</taxon>
        <taxon>eudicotyledons</taxon>
        <taxon>Gunneridae</taxon>
        <taxon>Pentapetalae</taxon>
        <taxon>asterids</taxon>
        <taxon>campanulids</taxon>
        <taxon>Asterales</taxon>
        <taxon>Asteraceae</taxon>
        <taxon>Cichorioideae</taxon>
        <taxon>Cichorieae</taxon>
        <taxon>Lactucinae</taxon>
        <taxon>Lactuca</taxon>
    </lineage>
</organism>
<evidence type="ECO:0000313" key="3">
    <source>
        <dbReference type="Proteomes" id="UP001177003"/>
    </source>
</evidence>
<name>A0AA35Z1K2_LACSI</name>
<protein>
    <submittedName>
        <fullName evidence="2">Uncharacterized protein</fullName>
    </submittedName>
</protein>
<reference evidence="2" key="1">
    <citation type="submission" date="2023-04" db="EMBL/GenBank/DDBJ databases">
        <authorList>
            <person name="Vijverberg K."/>
            <person name="Xiong W."/>
            <person name="Schranz E."/>
        </authorList>
    </citation>
    <scope>NUCLEOTIDE SEQUENCE</scope>
</reference>
<proteinExistence type="predicted"/>
<dbReference type="Proteomes" id="UP001177003">
    <property type="component" value="Chromosome 5"/>
</dbReference>
<evidence type="ECO:0000256" key="1">
    <source>
        <dbReference type="SAM" id="Phobius"/>
    </source>
</evidence>
<evidence type="ECO:0000313" key="2">
    <source>
        <dbReference type="EMBL" id="CAI9283762.1"/>
    </source>
</evidence>
<keyword evidence="1" id="KW-0812">Transmembrane</keyword>
<dbReference type="AlphaFoldDB" id="A0AA35Z1K2"/>
<gene>
    <name evidence="2" type="ORF">LSALG_LOCUS23338</name>
</gene>
<keyword evidence="1" id="KW-0472">Membrane</keyword>